<dbReference type="EMBL" id="CP048914">
    <property type="protein sequence ID" value="QMS84334.1"/>
    <property type="molecule type" value="Genomic_DNA"/>
</dbReference>
<evidence type="ECO:0000256" key="5">
    <source>
        <dbReference type="HAMAP-Rule" id="MF_00182"/>
    </source>
</evidence>
<evidence type="ECO:0000256" key="4">
    <source>
        <dbReference type="ARBA" id="ARBA00022917"/>
    </source>
</evidence>
<dbReference type="InterPro" id="IPR002376">
    <property type="entry name" value="Formyl_transf_N"/>
</dbReference>
<dbReference type="PANTHER" id="PTHR11138">
    <property type="entry name" value="METHIONYL-TRNA FORMYLTRANSFERASE"/>
    <property type="match status" value="1"/>
</dbReference>
<dbReference type="KEGG" id="xcl:G4Z02_00780"/>
<reference evidence="8 9" key="1">
    <citation type="submission" date="2020-02" db="EMBL/GenBank/DDBJ databases">
        <authorList>
            <person name="Zheng R.K."/>
            <person name="Sun C.M."/>
        </authorList>
    </citation>
    <scope>NUCLEOTIDE SEQUENCE [LARGE SCALE GENOMIC DNA]</scope>
    <source>
        <strain evidence="9">zrk13</strain>
    </source>
</reference>
<evidence type="ECO:0000256" key="3">
    <source>
        <dbReference type="ARBA" id="ARBA00022679"/>
    </source>
</evidence>
<dbReference type="GO" id="GO:0004479">
    <property type="term" value="F:methionyl-tRNA formyltransferase activity"/>
    <property type="evidence" value="ECO:0007669"/>
    <property type="project" value="UniProtKB-UniRule"/>
</dbReference>
<dbReference type="InterPro" id="IPR005793">
    <property type="entry name" value="Formyl_trans_C"/>
</dbReference>
<feature type="domain" description="Formyl transferase C-terminal" evidence="7">
    <location>
        <begin position="201"/>
        <end position="302"/>
    </location>
</feature>
<dbReference type="RefSeq" id="WP_258877945.1">
    <property type="nucleotide sequence ID" value="NZ_CP048914.1"/>
</dbReference>
<comment type="function">
    <text evidence="5">Attaches a formyl group to the free amino group of methionyl-tRNA(fMet). The formyl group appears to play a dual role in the initiator identity of N-formylmethionyl-tRNA by promoting its recognition by IF2 and preventing the misappropriation of this tRNA by the elongation apparatus.</text>
</comment>
<keyword evidence="9" id="KW-1185">Reference proteome</keyword>
<dbReference type="Gene3D" id="3.40.50.12230">
    <property type="match status" value="1"/>
</dbReference>
<dbReference type="InterPro" id="IPR005794">
    <property type="entry name" value="Fmt"/>
</dbReference>
<name>A0A7L7KQV4_9MOLU</name>
<dbReference type="HAMAP" id="MF_00182">
    <property type="entry name" value="Formyl_trans"/>
    <property type="match status" value="1"/>
</dbReference>
<dbReference type="GO" id="GO:0005829">
    <property type="term" value="C:cytosol"/>
    <property type="evidence" value="ECO:0007669"/>
    <property type="project" value="TreeGrafter"/>
</dbReference>
<keyword evidence="4 5" id="KW-0648">Protein biosynthesis</keyword>
<dbReference type="PANTHER" id="PTHR11138:SF5">
    <property type="entry name" value="METHIONYL-TRNA FORMYLTRANSFERASE, MITOCHONDRIAL"/>
    <property type="match status" value="1"/>
</dbReference>
<dbReference type="CDD" id="cd08646">
    <property type="entry name" value="FMT_core_Met-tRNA-FMT_N"/>
    <property type="match status" value="1"/>
</dbReference>
<evidence type="ECO:0000256" key="2">
    <source>
        <dbReference type="ARBA" id="ARBA00012261"/>
    </source>
</evidence>
<dbReference type="InterPro" id="IPR011034">
    <property type="entry name" value="Formyl_transferase-like_C_sf"/>
</dbReference>
<dbReference type="SUPFAM" id="SSF50486">
    <property type="entry name" value="FMT C-terminal domain-like"/>
    <property type="match status" value="1"/>
</dbReference>
<evidence type="ECO:0000259" key="7">
    <source>
        <dbReference type="Pfam" id="PF02911"/>
    </source>
</evidence>
<dbReference type="AlphaFoldDB" id="A0A7L7KQV4"/>
<comment type="similarity">
    <text evidence="1 5">Belongs to the Fmt family.</text>
</comment>
<accession>A0A7L7KQV4</accession>
<feature type="binding site" evidence="5">
    <location>
        <begin position="106"/>
        <end position="109"/>
    </location>
    <ligand>
        <name>(6S)-5,6,7,8-tetrahydrofolate</name>
        <dbReference type="ChEBI" id="CHEBI:57453"/>
    </ligand>
</feature>
<dbReference type="InterPro" id="IPR041711">
    <property type="entry name" value="Met-tRNA-FMT_N"/>
</dbReference>
<evidence type="ECO:0000313" key="9">
    <source>
        <dbReference type="Proteomes" id="UP000514720"/>
    </source>
</evidence>
<protein>
    <recommendedName>
        <fullName evidence="2 5">Methionyl-tRNA formyltransferase</fullName>
        <ecNumber evidence="2 5">2.1.2.9</ecNumber>
    </recommendedName>
</protein>
<dbReference type="InterPro" id="IPR044135">
    <property type="entry name" value="Met-tRNA-FMT_C"/>
</dbReference>
<comment type="catalytic activity">
    <reaction evidence="5">
        <text>L-methionyl-tRNA(fMet) + (6R)-10-formyltetrahydrofolate = N-formyl-L-methionyl-tRNA(fMet) + (6S)-5,6,7,8-tetrahydrofolate + H(+)</text>
        <dbReference type="Rhea" id="RHEA:24380"/>
        <dbReference type="Rhea" id="RHEA-COMP:9952"/>
        <dbReference type="Rhea" id="RHEA-COMP:9953"/>
        <dbReference type="ChEBI" id="CHEBI:15378"/>
        <dbReference type="ChEBI" id="CHEBI:57453"/>
        <dbReference type="ChEBI" id="CHEBI:78530"/>
        <dbReference type="ChEBI" id="CHEBI:78844"/>
        <dbReference type="ChEBI" id="CHEBI:195366"/>
        <dbReference type="EC" id="2.1.2.9"/>
    </reaction>
</comment>
<dbReference type="EC" id="2.1.2.9" evidence="2 5"/>
<keyword evidence="3 5" id="KW-0808">Transferase</keyword>
<feature type="domain" description="Formyl transferase N-terminal" evidence="6">
    <location>
        <begin position="1"/>
        <end position="175"/>
    </location>
</feature>
<dbReference type="Proteomes" id="UP000514720">
    <property type="component" value="Chromosome"/>
</dbReference>
<proteinExistence type="inferred from homology"/>
<dbReference type="NCBIfam" id="TIGR00460">
    <property type="entry name" value="fmt"/>
    <property type="match status" value="1"/>
</dbReference>
<evidence type="ECO:0000259" key="6">
    <source>
        <dbReference type="Pfam" id="PF00551"/>
    </source>
</evidence>
<dbReference type="Pfam" id="PF02911">
    <property type="entry name" value="Formyl_trans_C"/>
    <property type="match status" value="1"/>
</dbReference>
<gene>
    <name evidence="5" type="primary">fmt</name>
    <name evidence="8" type="ORF">G4Z02_00780</name>
</gene>
<evidence type="ECO:0000256" key="1">
    <source>
        <dbReference type="ARBA" id="ARBA00010699"/>
    </source>
</evidence>
<organism evidence="8 9">
    <name type="scientific">Candidatus Xianfuyuplasma coldseepsis</name>
    <dbReference type="NCBI Taxonomy" id="2782163"/>
    <lineage>
        <taxon>Bacteria</taxon>
        <taxon>Bacillati</taxon>
        <taxon>Mycoplasmatota</taxon>
        <taxon>Mollicutes</taxon>
        <taxon>Candidatus Izemoplasmatales</taxon>
        <taxon>Candidatus Izemoplasmataceae</taxon>
        <taxon>Candidatus Xianfuyuplasma</taxon>
    </lineage>
</organism>
<evidence type="ECO:0000313" key="8">
    <source>
        <dbReference type="EMBL" id="QMS84334.1"/>
    </source>
</evidence>
<dbReference type="Pfam" id="PF00551">
    <property type="entry name" value="Formyl_trans_N"/>
    <property type="match status" value="1"/>
</dbReference>
<dbReference type="InterPro" id="IPR036477">
    <property type="entry name" value="Formyl_transf_N_sf"/>
</dbReference>
<dbReference type="CDD" id="cd08704">
    <property type="entry name" value="Met_tRNA_FMT_C"/>
    <property type="match status" value="1"/>
</dbReference>
<sequence>MNIVFMGTPQFSVRILEAVHDKYGVTLVVTQPDKRVGRKRVLTYSPIKEKALELKIPVFQPRRIKQDFDVILDTKPDLIITAAYGQIIPNEVLDAPRLGCINVHGSLLPQLRGGAPIQRAIQRLYVTTGITIMYMAQQMDSGDIISQRSITIQPYDTSGTLFEKLSVLGRDLLMDTLPDIVAGTNSRTPQDESLVTYAYNLKRDEEHINWGRSCEEIDAHIRAFTPEPQCYSILDNKRLKILEVQPCTYPKNTTFDQYQNGTIVEVQKEYFGVKAEDGVIKVFTVQLEGKTKQDVKTFMNGSGRNMIKLYKVFQ</sequence>
<dbReference type="SUPFAM" id="SSF53328">
    <property type="entry name" value="Formyltransferase"/>
    <property type="match status" value="1"/>
</dbReference>